<keyword evidence="6" id="KW-0808">Transferase</keyword>
<dbReference type="EMBL" id="JBHSDK010000001">
    <property type="protein sequence ID" value="MFC4333817.1"/>
    <property type="molecule type" value="Genomic_DNA"/>
</dbReference>
<proteinExistence type="predicted"/>
<keyword evidence="7" id="KW-1185">Reference proteome</keyword>
<evidence type="ECO:0000256" key="3">
    <source>
        <dbReference type="ARBA" id="ARBA00022777"/>
    </source>
</evidence>
<sequence>MGDRTARRLGRALGAEALVLTDLTDPCGTWGFVPADVLDSMRLRCLTELSAFSESPFHVAPMIRDDNLLGCVVARGDLTTTSVAAAAGVMAAGLDHRRLSQSRQHIAAANLRTLRAEISPHFLHNALSTIVGYIRSDPERAQELLMDFSDYLRYSFAAKGDLATVAEELEAVETYVQLQQARFGERLDFRMQVEPEILPLPLPFLVVQPLVENAVRHGFESTSATGAVTLRGFAEGPLCHLEIEDDGVGMDPARVERILAGTSTGIGLANVDERLRAVYGPEFGLVVETAPGEGTKVSLRLPRFPRGTASE</sequence>
<dbReference type="Pfam" id="PF02518">
    <property type="entry name" value="HATPase_c"/>
    <property type="match status" value="1"/>
</dbReference>
<organism evidence="6 7">
    <name type="scientific">Salininema proteolyticum</name>
    <dbReference type="NCBI Taxonomy" id="1607685"/>
    <lineage>
        <taxon>Bacteria</taxon>
        <taxon>Bacillati</taxon>
        <taxon>Actinomycetota</taxon>
        <taxon>Actinomycetes</taxon>
        <taxon>Glycomycetales</taxon>
        <taxon>Glycomycetaceae</taxon>
        <taxon>Salininema</taxon>
    </lineage>
</organism>
<name>A0ABV8TTB0_9ACTN</name>
<reference evidence="7" key="1">
    <citation type="journal article" date="2019" name="Int. J. Syst. Evol. Microbiol.">
        <title>The Global Catalogue of Microorganisms (GCM) 10K type strain sequencing project: providing services to taxonomists for standard genome sequencing and annotation.</title>
        <authorList>
            <consortium name="The Broad Institute Genomics Platform"/>
            <consortium name="The Broad Institute Genome Sequencing Center for Infectious Disease"/>
            <person name="Wu L."/>
            <person name="Ma J."/>
        </authorList>
    </citation>
    <scope>NUCLEOTIDE SEQUENCE [LARGE SCALE GENOMIC DNA]</scope>
    <source>
        <strain evidence="7">IBRC-M 10908</strain>
    </source>
</reference>
<comment type="caution">
    <text evidence="6">The sequence shown here is derived from an EMBL/GenBank/DDBJ whole genome shotgun (WGS) entry which is preliminary data.</text>
</comment>
<dbReference type="SUPFAM" id="SSF55874">
    <property type="entry name" value="ATPase domain of HSP90 chaperone/DNA topoisomerase II/histidine kinase"/>
    <property type="match status" value="1"/>
</dbReference>
<keyword evidence="3 6" id="KW-0418">Kinase</keyword>
<dbReference type="PROSITE" id="PS50109">
    <property type="entry name" value="HIS_KIN"/>
    <property type="match status" value="1"/>
</dbReference>
<dbReference type="GO" id="GO:0004673">
    <property type="term" value="F:protein histidine kinase activity"/>
    <property type="evidence" value="ECO:0007669"/>
    <property type="project" value="UniProtKB-EC"/>
</dbReference>
<feature type="domain" description="Histidine kinase" evidence="5">
    <location>
        <begin position="206"/>
        <end position="305"/>
    </location>
</feature>
<comment type="catalytic activity">
    <reaction evidence="1">
        <text>ATP + protein L-histidine = ADP + protein N-phospho-L-histidine.</text>
        <dbReference type="EC" id="2.7.13.3"/>
    </reaction>
</comment>
<dbReference type="SMART" id="SM00387">
    <property type="entry name" value="HATPase_c"/>
    <property type="match status" value="1"/>
</dbReference>
<dbReference type="PANTHER" id="PTHR34220">
    <property type="entry name" value="SENSOR HISTIDINE KINASE YPDA"/>
    <property type="match status" value="1"/>
</dbReference>
<dbReference type="RefSeq" id="WP_380617566.1">
    <property type="nucleotide sequence ID" value="NZ_JBHSDK010000001.1"/>
</dbReference>
<dbReference type="InterPro" id="IPR003594">
    <property type="entry name" value="HATPase_dom"/>
</dbReference>
<dbReference type="InterPro" id="IPR005467">
    <property type="entry name" value="His_kinase_dom"/>
</dbReference>
<evidence type="ECO:0000256" key="1">
    <source>
        <dbReference type="ARBA" id="ARBA00000085"/>
    </source>
</evidence>
<gene>
    <name evidence="6" type="ORF">ACFPET_01235</name>
</gene>
<evidence type="ECO:0000259" key="5">
    <source>
        <dbReference type="PROSITE" id="PS50109"/>
    </source>
</evidence>
<evidence type="ECO:0000313" key="7">
    <source>
        <dbReference type="Proteomes" id="UP001595823"/>
    </source>
</evidence>
<dbReference type="PANTHER" id="PTHR34220:SF7">
    <property type="entry name" value="SENSOR HISTIDINE KINASE YPDA"/>
    <property type="match status" value="1"/>
</dbReference>
<dbReference type="InterPro" id="IPR036890">
    <property type="entry name" value="HATPase_C_sf"/>
</dbReference>
<protein>
    <recommendedName>
        <fullName evidence="2">histidine kinase</fullName>
        <ecNumber evidence="2">2.7.13.3</ecNumber>
    </recommendedName>
</protein>
<dbReference type="PRINTS" id="PR00344">
    <property type="entry name" value="BCTRLSENSOR"/>
</dbReference>
<accession>A0ABV8TTB0</accession>
<dbReference type="InterPro" id="IPR004358">
    <property type="entry name" value="Sig_transdc_His_kin-like_C"/>
</dbReference>
<dbReference type="EC" id="2.7.13.3" evidence="2"/>
<dbReference type="Pfam" id="PF06580">
    <property type="entry name" value="His_kinase"/>
    <property type="match status" value="1"/>
</dbReference>
<evidence type="ECO:0000313" key="6">
    <source>
        <dbReference type="EMBL" id="MFC4333817.1"/>
    </source>
</evidence>
<dbReference type="InterPro" id="IPR010559">
    <property type="entry name" value="Sig_transdc_His_kin_internal"/>
</dbReference>
<dbReference type="Proteomes" id="UP001595823">
    <property type="component" value="Unassembled WGS sequence"/>
</dbReference>
<keyword evidence="4" id="KW-0902">Two-component regulatory system</keyword>
<evidence type="ECO:0000256" key="4">
    <source>
        <dbReference type="ARBA" id="ARBA00023012"/>
    </source>
</evidence>
<evidence type="ECO:0000256" key="2">
    <source>
        <dbReference type="ARBA" id="ARBA00012438"/>
    </source>
</evidence>
<dbReference type="InterPro" id="IPR050640">
    <property type="entry name" value="Bact_2-comp_sensor_kinase"/>
</dbReference>
<dbReference type="Gene3D" id="3.30.565.10">
    <property type="entry name" value="Histidine kinase-like ATPase, C-terminal domain"/>
    <property type="match status" value="1"/>
</dbReference>